<feature type="compositionally biased region" description="Low complexity" evidence="1">
    <location>
        <begin position="224"/>
        <end position="241"/>
    </location>
</feature>
<evidence type="ECO:0000313" key="3">
    <source>
        <dbReference type="Proteomes" id="UP000001817"/>
    </source>
</evidence>
<protein>
    <submittedName>
        <fullName evidence="2">Uncharacterized protein</fullName>
    </submittedName>
</protein>
<accession>Q13NT9</accession>
<dbReference type="AlphaFoldDB" id="Q13NT9"/>
<feature type="region of interest" description="Disordered" evidence="1">
    <location>
        <begin position="187"/>
        <end position="272"/>
    </location>
</feature>
<feature type="compositionally biased region" description="Basic and acidic residues" evidence="1">
    <location>
        <begin position="135"/>
        <end position="150"/>
    </location>
</feature>
<organism evidence="2 3">
    <name type="scientific">Paraburkholderia xenovorans (strain LB400)</name>
    <dbReference type="NCBI Taxonomy" id="266265"/>
    <lineage>
        <taxon>Bacteria</taxon>
        <taxon>Pseudomonadati</taxon>
        <taxon>Pseudomonadota</taxon>
        <taxon>Betaproteobacteria</taxon>
        <taxon>Burkholderiales</taxon>
        <taxon>Burkholderiaceae</taxon>
        <taxon>Paraburkholderia</taxon>
    </lineage>
</organism>
<feature type="region of interest" description="Disordered" evidence="1">
    <location>
        <begin position="111"/>
        <end position="169"/>
    </location>
</feature>
<dbReference type="EMBL" id="CP000271">
    <property type="protein sequence ID" value="ABE34250.1"/>
    <property type="molecule type" value="Genomic_DNA"/>
</dbReference>
<sequence length="272" mass="29671">MKLIGTKVSGDASFFFENFNAQAFAAQVERGGARPAERQPNRTLKCEMKFFDLSGPAVRPLRACLLCLFAVSTSGFAQYHTASSRQPTLSPYSTDKASELDYTSVDPATLTSYSPTGLPVSDDSDMSKLGHYKRRYADHQRRRDLDDRKTASKSPYAPPDLTKEATVGKDLIDEPDYLTSMMIESASESGDDLALGDNDKKGRQSRFQTSKKRALESSLLSQGASADTSSLTSYSAATSTLDDTEASPSTKRFRPSPAMKSYRSMLSGVDAN</sequence>
<dbReference type="STRING" id="266265.Bxe_B1716"/>
<name>Q13NT9_PARXL</name>
<proteinExistence type="predicted"/>
<reference evidence="2 3" key="1">
    <citation type="journal article" date="2006" name="Proc. Natl. Acad. Sci. U.S.A.">
        <title>Burkholderia xenovorans LB400 harbors a multi-replicon, 9.73-Mbp genome shaped for versatility.</title>
        <authorList>
            <person name="Chain P.S."/>
            <person name="Denef V.J."/>
            <person name="Konstantinidis K.T."/>
            <person name="Vergez L.M."/>
            <person name="Agullo L."/>
            <person name="Reyes V.L."/>
            <person name="Hauser L."/>
            <person name="Cordova M."/>
            <person name="Gomez L."/>
            <person name="Gonzalez M."/>
            <person name="Land M."/>
            <person name="Lao V."/>
            <person name="Larimer F."/>
            <person name="LiPuma J.J."/>
            <person name="Mahenthiralingam E."/>
            <person name="Malfatti S.A."/>
            <person name="Marx C.J."/>
            <person name="Parnell J.J."/>
            <person name="Ramette A."/>
            <person name="Richardson P."/>
            <person name="Seeger M."/>
            <person name="Smith D."/>
            <person name="Spilker T."/>
            <person name="Sul W.J."/>
            <person name="Tsoi T.V."/>
            <person name="Ulrich L.E."/>
            <person name="Zhulin I.B."/>
            <person name="Tiedje J.M."/>
        </authorList>
    </citation>
    <scope>NUCLEOTIDE SEQUENCE [LARGE SCALE GENOMIC DNA]</scope>
    <source>
        <strain evidence="2 3">LB400</strain>
    </source>
</reference>
<dbReference type="KEGG" id="bxe:Bxe_B1716"/>
<evidence type="ECO:0000313" key="2">
    <source>
        <dbReference type="EMBL" id="ABE34250.1"/>
    </source>
</evidence>
<keyword evidence="3" id="KW-1185">Reference proteome</keyword>
<dbReference type="Proteomes" id="UP000001817">
    <property type="component" value="Chromosome 2"/>
</dbReference>
<gene>
    <name evidence="2" type="ORF">Bxe_B1716</name>
</gene>
<evidence type="ECO:0000256" key="1">
    <source>
        <dbReference type="SAM" id="MobiDB-lite"/>
    </source>
</evidence>